<evidence type="ECO:0000313" key="6">
    <source>
        <dbReference type="EMBL" id="KAH7028619.1"/>
    </source>
</evidence>
<comment type="caution">
    <text evidence="6">The sequence shown here is derived from an EMBL/GenBank/DDBJ whole genome shotgun (WGS) entry which is preliminary data.</text>
</comment>
<evidence type="ECO:0000256" key="5">
    <source>
        <dbReference type="RuleBase" id="RU361238"/>
    </source>
</evidence>
<dbReference type="PANTHER" id="PTHR33938">
    <property type="entry name" value="FERULOYL ESTERASE B-RELATED"/>
    <property type="match status" value="1"/>
</dbReference>
<keyword evidence="2 5" id="KW-0732">Signal</keyword>
<dbReference type="EMBL" id="JAGTJR010000048">
    <property type="protein sequence ID" value="KAH7028619.1"/>
    <property type="molecule type" value="Genomic_DNA"/>
</dbReference>
<keyword evidence="7" id="KW-1185">Reference proteome</keyword>
<reference evidence="6 7" key="1">
    <citation type="journal article" date="2021" name="Nat. Commun.">
        <title>Genetic determinants of endophytism in the Arabidopsis root mycobiome.</title>
        <authorList>
            <person name="Mesny F."/>
            <person name="Miyauchi S."/>
            <person name="Thiergart T."/>
            <person name="Pickel B."/>
            <person name="Atanasova L."/>
            <person name="Karlsson M."/>
            <person name="Huettel B."/>
            <person name="Barry K.W."/>
            <person name="Haridas S."/>
            <person name="Chen C."/>
            <person name="Bauer D."/>
            <person name="Andreopoulos W."/>
            <person name="Pangilinan J."/>
            <person name="LaButti K."/>
            <person name="Riley R."/>
            <person name="Lipzen A."/>
            <person name="Clum A."/>
            <person name="Drula E."/>
            <person name="Henrissat B."/>
            <person name="Kohler A."/>
            <person name="Grigoriev I.V."/>
            <person name="Martin F.M."/>
            <person name="Hacquard S."/>
        </authorList>
    </citation>
    <scope>NUCLEOTIDE SEQUENCE [LARGE SCALE GENOMIC DNA]</scope>
    <source>
        <strain evidence="6 7">MPI-SDFR-AT-0080</strain>
    </source>
</reference>
<evidence type="ECO:0000256" key="3">
    <source>
        <dbReference type="ARBA" id="ARBA00022801"/>
    </source>
</evidence>
<dbReference type="EC" id="3.1.1.-" evidence="5"/>
<proteinExistence type="inferred from homology"/>
<evidence type="ECO:0000256" key="2">
    <source>
        <dbReference type="ARBA" id="ARBA00022729"/>
    </source>
</evidence>
<dbReference type="PANTHER" id="PTHR33938:SF2">
    <property type="entry name" value="CARBOXYLIC ESTER HYDROLASE"/>
    <property type="match status" value="1"/>
</dbReference>
<keyword evidence="1" id="KW-0719">Serine esterase</keyword>
<accession>A0ABQ8FW82</accession>
<dbReference type="Pfam" id="PF07519">
    <property type="entry name" value="Tannase"/>
    <property type="match status" value="2"/>
</dbReference>
<evidence type="ECO:0000256" key="1">
    <source>
        <dbReference type="ARBA" id="ARBA00022487"/>
    </source>
</evidence>
<organism evidence="6 7">
    <name type="scientific">Macrophomina phaseolina</name>
    <dbReference type="NCBI Taxonomy" id="35725"/>
    <lineage>
        <taxon>Eukaryota</taxon>
        <taxon>Fungi</taxon>
        <taxon>Dikarya</taxon>
        <taxon>Ascomycota</taxon>
        <taxon>Pezizomycotina</taxon>
        <taxon>Dothideomycetes</taxon>
        <taxon>Dothideomycetes incertae sedis</taxon>
        <taxon>Botryosphaeriales</taxon>
        <taxon>Botryosphaeriaceae</taxon>
        <taxon>Macrophomina</taxon>
    </lineage>
</organism>
<sequence length="498" mass="54195">MRSTLILGVIFASATAFECSGSAFEAAIPPNTSVTLVQTVSQNGTFEAPAGDVAYPASPTGLRALCALQIKAPAPGNTSYEFGLFLPEDWNGRFFTPNRLNMAVGNGGFAGGINWEDTEGAGVGFGFAVVSTDTGHNSTALSAEWAYQQPEKLENWGHRALHESVVLGKQISYYSGCSAGGKQGFKEVQQYPEDFDGVLWNGKTGLSNLTVSAPHRLNSSHVSALADEVIKQCDPQDGVTDNIIQDPARCRFTPETLLCMPNATNTSTCLTSEAQWDLLVLGDEPSTLMTDYVKYMLQLGPDWDWEMDWNPSIVALSDEINPGKATADNYDLVPFYEKGGKLLHYHGYADGSIATGSSIYLYNKILQTLGLRGVDLDDFYRAFFFFFLVPGMQHCSGTPDNMNAQWYFAGPNQASALGSDVHSVPGFSDPQHDVLLAMMAWVENGTAPTQIIGTKYENDTDHDTVLRQRPLCVYPKQAKYNGTGDVDTAESWTCESLY</sequence>
<keyword evidence="4" id="KW-1015">Disulfide bond</keyword>
<comment type="similarity">
    <text evidence="5">Belongs to the tannase family.</text>
</comment>
<dbReference type="InterPro" id="IPR011118">
    <property type="entry name" value="Tannase/feruloyl_esterase"/>
</dbReference>
<feature type="chain" id="PRO_5044982723" description="Carboxylic ester hydrolase" evidence="5">
    <location>
        <begin position="17"/>
        <end position="498"/>
    </location>
</feature>
<protein>
    <recommendedName>
        <fullName evidence="5">Carboxylic ester hydrolase</fullName>
        <ecNumber evidence="5">3.1.1.-</ecNumber>
    </recommendedName>
</protein>
<name>A0ABQ8FW82_9PEZI</name>
<evidence type="ECO:0000256" key="4">
    <source>
        <dbReference type="ARBA" id="ARBA00023157"/>
    </source>
</evidence>
<evidence type="ECO:0000313" key="7">
    <source>
        <dbReference type="Proteomes" id="UP000774617"/>
    </source>
</evidence>
<gene>
    <name evidence="6" type="ORF">B0J12DRAFT_714037</name>
</gene>
<keyword evidence="3 5" id="KW-0378">Hydrolase</keyword>
<feature type="signal peptide" evidence="5">
    <location>
        <begin position="1"/>
        <end position="16"/>
    </location>
</feature>
<dbReference type="Proteomes" id="UP000774617">
    <property type="component" value="Unassembled WGS sequence"/>
</dbReference>